<dbReference type="AlphaFoldDB" id="A0A4C1X6Q4"/>
<keyword evidence="2" id="KW-1185">Reference proteome</keyword>
<proteinExistence type="predicted"/>
<comment type="caution">
    <text evidence="1">The sequence shown here is derived from an EMBL/GenBank/DDBJ whole genome shotgun (WGS) entry which is preliminary data.</text>
</comment>
<reference evidence="1 2" key="1">
    <citation type="journal article" date="2019" name="Commun. Biol.">
        <title>The bagworm genome reveals a unique fibroin gene that provides high tensile strength.</title>
        <authorList>
            <person name="Kono N."/>
            <person name="Nakamura H."/>
            <person name="Ohtoshi R."/>
            <person name="Tomita M."/>
            <person name="Numata K."/>
            <person name="Arakawa K."/>
        </authorList>
    </citation>
    <scope>NUCLEOTIDE SEQUENCE [LARGE SCALE GENOMIC DNA]</scope>
</reference>
<dbReference type="EMBL" id="BGZK01000739">
    <property type="protein sequence ID" value="GBP58572.1"/>
    <property type="molecule type" value="Genomic_DNA"/>
</dbReference>
<name>A0A4C1X6Q4_EUMVA</name>
<organism evidence="1 2">
    <name type="scientific">Eumeta variegata</name>
    <name type="common">Bagworm moth</name>
    <name type="synonym">Eumeta japonica</name>
    <dbReference type="NCBI Taxonomy" id="151549"/>
    <lineage>
        <taxon>Eukaryota</taxon>
        <taxon>Metazoa</taxon>
        <taxon>Ecdysozoa</taxon>
        <taxon>Arthropoda</taxon>
        <taxon>Hexapoda</taxon>
        <taxon>Insecta</taxon>
        <taxon>Pterygota</taxon>
        <taxon>Neoptera</taxon>
        <taxon>Endopterygota</taxon>
        <taxon>Lepidoptera</taxon>
        <taxon>Glossata</taxon>
        <taxon>Ditrysia</taxon>
        <taxon>Tineoidea</taxon>
        <taxon>Psychidae</taxon>
        <taxon>Oiketicinae</taxon>
        <taxon>Eumeta</taxon>
    </lineage>
</organism>
<protein>
    <submittedName>
        <fullName evidence="1">Uncharacterized protein</fullName>
    </submittedName>
</protein>
<sequence length="84" mass="9029">MEAYEALLANLDDSKPKHESILTKVDANFLQIFELADTNKLTLDDSECGKKSERRAALGPSSASSTGAGELISCLQTLNLTQLS</sequence>
<gene>
    <name evidence="1" type="ORF">EVAR_40855_1</name>
</gene>
<evidence type="ECO:0000313" key="2">
    <source>
        <dbReference type="Proteomes" id="UP000299102"/>
    </source>
</evidence>
<accession>A0A4C1X6Q4</accession>
<dbReference type="Proteomes" id="UP000299102">
    <property type="component" value="Unassembled WGS sequence"/>
</dbReference>
<evidence type="ECO:0000313" key="1">
    <source>
        <dbReference type="EMBL" id="GBP58572.1"/>
    </source>
</evidence>